<dbReference type="PANTHER" id="PTHR43777">
    <property type="entry name" value="MOLYBDENUM COFACTOR CYTIDYLYLTRANSFERASE"/>
    <property type="match status" value="1"/>
</dbReference>
<dbReference type="InterPro" id="IPR025877">
    <property type="entry name" value="MobA-like_NTP_Trfase"/>
</dbReference>
<evidence type="ECO:0000259" key="1">
    <source>
        <dbReference type="Pfam" id="PF12804"/>
    </source>
</evidence>
<accession>A0A0M4D6Q6</accession>
<evidence type="ECO:0000313" key="2">
    <source>
        <dbReference type="EMBL" id="ALC15030.1"/>
    </source>
</evidence>
<sequence length="186" mass="19609">MGRCKALLPFGDRCAIERVVATLQAAGIEEILVVLGPTGGETARVLAPTAVRIVWNTNPDSDMASSVRLGLEHLSPGAGGVMVFLADHPLVGVATVKALLGAHSLSPETIHIPCLGGKKGHPVLFPRAVLSEIRTLSTLRDVCRKDPARVDLLPVDDPAILHDLDTPEAYLRALAWWQAADGGAPP</sequence>
<dbReference type="Proteomes" id="UP000057158">
    <property type="component" value="Chromosome"/>
</dbReference>
<dbReference type="EMBL" id="CP010802">
    <property type="protein sequence ID" value="ALC15030.1"/>
    <property type="molecule type" value="Genomic_DNA"/>
</dbReference>
<proteinExistence type="predicted"/>
<protein>
    <submittedName>
        <fullName evidence="2">CTP:molybdopterin cytidylyltransferase MocA</fullName>
    </submittedName>
</protein>
<dbReference type="PANTHER" id="PTHR43777:SF1">
    <property type="entry name" value="MOLYBDENUM COFACTOR CYTIDYLYLTRANSFERASE"/>
    <property type="match status" value="1"/>
</dbReference>
<reference evidence="2 3" key="1">
    <citation type="submission" date="2015-07" db="EMBL/GenBank/DDBJ databases">
        <title>Isolation and Genomic Characterization of a Novel Halophilic Metal-Reducing Deltaproteobacterium from the Deep Subsurface.</title>
        <authorList>
            <person name="Badalamenti J.P."/>
            <person name="Summers Z.M."/>
            <person name="Gralnick J.A."/>
            <person name="Bond D.R."/>
        </authorList>
    </citation>
    <scope>NUCLEOTIDE SEQUENCE [LARGE SCALE GENOMIC DNA]</scope>
    <source>
        <strain evidence="2 3">WTL</strain>
    </source>
</reference>
<dbReference type="CDD" id="cd04182">
    <property type="entry name" value="GT_2_like_f"/>
    <property type="match status" value="1"/>
</dbReference>
<dbReference type="PATRIC" id="fig|1603606.3.peg.257"/>
<dbReference type="GO" id="GO:0016779">
    <property type="term" value="F:nucleotidyltransferase activity"/>
    <property type="evidence" value="ECO:0007669"/>
    <property type="project" value="UniProtKB-KW"/>
</dbReference>
<dbReference type="AlphaFoldDB" id="A0A0M4D6Q6"/>
<dbReference type="SUPFAM" id="SSF53448">
    <property type="entry name" value="Nucleotide-diphospho-sugar transferases"/>
    <property type="match status" value="1"/>
</dbReference>
<dbReference type="STRING" id="1603606.DSOUD_0230"/>
<feature type="domain" description="MobA-like NTP transferase" evidence="1">
    <location>
        <begin position="1"/>
        <end position="138"/>
    </location>
</feature>
<evidence type="ECO:0000313" key="3">
    <source>
        <dbReference type="Proteomes" id="UP000057158"/>
    </source>
</evidence>
<dbReference type="InterPro" id="IPR029044">
    <property type="entry name" value="Nucleotide-diphossugar_trans"/>
</dbReference>
<keyword evidence="2" id="KW-0548">Nucleotidyltransferase</keyword>
<dbReference type="KEGG" id="des:DSOUD_0230"/>
<gene>
    <name evidence="2" type="ORF">DSOUD_0230</name>
</gene>
<organism evidence="2 3">
    <name type="scientific">Desulfuromonas soudanensis</name>
    <dbReference type="NCBI Taxonomy" id="1603606"/>
    <lineage>
        <taxon>Bacteria</taxon>
        <taxon>Pseudomonadati</taxon>
        <taxon>Thermodesulfobacteriota</taxon>
        <taxon>Desulfuromonadia</taxon>
        <taxon>Desulfuromonadales</taxon>
        <taxon>Desulfuromonadaceae</taxon>
        <taxon>Desulfuromonas</taxon>
    </lineage>
</organism>
<name>A0A0M4D6Q6_9BACT</name>
<keyword evidence="3" id="KW-1185">Reference proteome</keyword>
<dbReference type="Pfam" id="PF12804">
    <property type="entry name" value="NTP_transf_3"/>
    <property type="match status" value="1"/>
</dbReference>
<dbReference type="Gene3D" id="3.90.550.10">
    <property type="entry name" value="Spore Coat Polysaccharide Biosynthesis Protein SpsA, Chain A"/>
    <property type="match status" value="1"/>
</dbReference>
<keyword evidence="2" id="KW-0808">Transferase</keyword>